<evidence type="ECO:0000256" key="2">
    <source>
        <dbReference type="ARBA" id="ARBA00023315"/>
    </source>
</evidence>
<feature type="domain" description="N-acetyltransferase" evidence="4">
    <location>
        <begin position="29"/>
        <end position="175"/>
    </location>
</feature>
<dbReference type="EC" id="2.3.1.267" evidence="5"/>
<comment type="similarity">
    <text evidence="3">Belongs to the acetyltransferase family. RimJ subfamily.</text>
</comment>
<keyword evidence="1 5" id="KW-0808">Transferase</keyword>
<name>A0ABU1SFY6_9MICO</name>
<dbReference type="GO" id="GO:0008999">
    <property type="term" value="F:protein-N-terminal-alanine acetyltransferase activity"/>
    <property type="evidence" value="ECO:0007669"/>
    <property type="project" value="UniProtKB-EC"/>
</dbReference>
<evidence type="ECO:0000313" key="5">
    <source>
        <dbReference type="EMBL" id="MDR6868515.1"/>
    </source>
</evidence>
<evidence type="ECO:0000256" key="3">
    <source>
        <dbReference type="ARBA" id="ARBA00038502"/>
    </source>
</evidence>
<proteinExistence type="inferred from homology"/>
<accession>A0ABU1SFY6</accession>
<keyword evidence="2 5" id="KW-0012">Acyltransferase</keyword>
<evidence type="ECO:0000259" key="4">
    <source>
        <dbReference type="PROSITE" id="PS51186"/>
    </source>
</evidence>
<gene>
    <name evidence="5" type="ORF">J2Y69_003134</name>
</gene>
<comment type="caution">
    <text evidence="5">The sequence shown here is derived from an EMBL/GenBank/DDBJ whole genome shotgun (WGS) entry which is preliminary data.</text>
</comment>
<dbReference type="InterPro" id="IPR016181">
    <property type="entry name" value="Acyl_CoA_acyltransferase"/>
</dbReference>
<dbReference type="Pfam" id="PF13302">
    <property type="entry name" value="Acetyltransf_3"/>
    <property type="match status" value="1"/>
</dbReference>
<dbReference type="Gene3D" id="3.40.630.30">
    <property type="match status" value="1"/>
</dbReference>
<reference evidence="5 6" key="1">
    <citation type="submission" date="2023-07" db="EMBL/GenBank/DDBJ databases">
        <title>Sorghum-associated microbial communities from plants grown in Nebraska, USA.</title>
        <authorList>
            <person name="Schachtman D."/>
        </authorList>
    </citation>
    <scope>NUCLEOTIDE SEQUENCE [LARGE SCALE GENOMIC DNA]</scope>
    <source>
        <strain evidence="5 6">2980</strain>
    </source>
</reference>
<dbReference type="PROSITE" id="PS51186">
    <property type="entry name" value="GNAT"/>
    <property type="match status" value="1"/>
</dbReference>
<dbReference type="PANTHER" id="PTHR43792">
    <property type="entry name" value="GNAT FAMILY, PUTATIVE (AFU_ORTHOLOGUE AFUA_3G00765)-RELATED-RELATED"/>
    <property type="match status" value="1"/>
</dbReference>
<evidence type="ECO:0000256" key="1">
    <source>
        <dbReference type="ARBA" id="ARBA00022679"/>
    </source>
</evidence>
<organism evidence="5 6">
    <name type="scientific">Microbacterium resistens</name>
    <dbReference type="NCBI Taxonomy" id="156977"/>
    <lineage>
        <taxon>Bacteria</taxon>
        <taxon>Bacillati</taxon>
        <taxon>Actinomycetota</taxon>
        <taxon>Actinomycetes</taxon>
        <taxon>Micrococcales</taxon>
        <taxon>Microbacteriaceae</taxon>
        <taxon>Microbacterium</taxon>
    </lineage>
</organism>
<keyword evidence="6" id="KW-1185">Reference proteome</keyword>
<dbReference type="EMBL" id="JAVDUM010000015">
    <property type="protein sequence ID" value="MDR6868515.1"/>
    <property type="molecule type" value="Genomic_DNA"/>
</dbReference>
<dbReference type="InterPro" id="IPR000182">
    <property type="entry name" value="GNAT_dom"/>
</dbReference>
<dbReference type="InterPro" id="IPR051531">
    <property type="entry name" value="N-acetyltransferase"/>
</dbReference>
<sequence length="197" mass="21895">MDLGDGISLRRVGAGDGRLLAEAYTRNRIHLEPWNPATTEDFFTVAHQEAQVERAVREGEQGRSAAFVIVDDTRVLGRVNLSHIVRGVFCNADLGYWIDAEVAGRGIMRRAVALVRQHAQRELGLHRIQAATLVHNLGSQRVLAVNGFQQIGLAPRYLRIAGEWQDHLLFQRILEDPVAERPSPATVRSRISGPGRP</sequence>
<dbReference type="RefSeq" id="WP_310022405.1">
    <property type="nucleotide sequence ID" value="NZ_JAVDUM010000015.1"/>
</dbReference>
<protein>
    <submittedName>
        <fullName evidence="5">Ribosomal-protein-alanine N-acetyltransferase</fullName>
        <ecNumber evidence="5">2.3.1.267</ecNumber>
    </submittedName>
</protein>
<dbReference type="Proteomes" id="UP001259347">
    <property type="component" value="Unassembled WGS sequence"/>
</dbReference>
<evidence type="ECO:0000313" key="6">
    <source>
        <dbReference type="Proteomes" id="UP001259347"/>
    </source>
</evidence>
<dbReference type="SUPFAM" id="SSF55729">
    <property type="entry name" value="Acyl-CoA N-acyltransferases (Nat)"/>
    <property type="match status" value="1"/>
</dbReference>
<dbReference type="PANTHER" id="PTHR43792:SF8">
    <property type="entry name" value="[RIBOSOMAL PROTEIN US5]-ALANINE N-ACETYLTRANSFERASE"/>
    <property type="match status" value="1"/>
</dbReference>